<evidence type="ECO:0008006" key="12">
    <source>
        <dbReference type="Google" id="ProtNLM"/>
    </source>
</evidence>
<dbReference type="PROSITE" id="PS00710">
    <property type="entry name" value="PGM_PMM"/>
    <property type="match status" value="1"/>
</dbReference>
<dbReference type="Pfam" id="PF02878">
    <property type="entry name" value="PGM_PMM_I"/>
    <property type="match status" value="1"/>
</dbReference>
<dbReference type="AlphaFoldDB" id="A0A484BPK1"/>
<dbReference type="InterPro" id="IPR016066">
    <property type="entry name" value="A-D-PHexomutase_CS"/>
</dbReference>
<evidence type="ECO:0000313" key="11">
    <source>
        <dbReference type="Proteomes" id="UP000295192"/>
    </source>
</evidence>
<dbReference type="InterPro" id="IPR005845">
    <property type="entry name" value="A-D-PHexomutase_a/b/a-II"/>
</dbReference>
<evidence type="ECO:0000256" key="4">
    <source>
        <dbReference type="ARBA" id="ARBA00022723"/>
    </source>
</evidence>
<dbReference type="GO" id="GO:0005634">
    <property type="term" value="C:nucleus"/>
    <property type="evidence" value="ECO:0007669"/>
    <property type="project" value="TreeGrafter"/>
</dbReference>
<dbReference type="Pfam" id="PF02880">
    <property type="entry name" value="PGM_PMM_III"/>
    <property type="match status" value="1"/>
</dbReference>
<dbReference type="KEGG" id="dnv:108652990"/>
<evidence type="ECO:0000256" key="2">
    <source>
        <dbReference type="ARBA" id="ARBA00010231"/>
    </source>
</evidence>
<dbReference type="GO" id="GO:0005975">
    <property type="term" value="P:carbohydrate metabolic process"/>
    <property type="evidence" value="ECO:0007669"/>
    <property type="project" value="InterPro"/>
</dbReference>
<dbReference type="STRING" id="7232.A0A484BPK1"/>
<evidence type="ECO:0000313" key="10">
    <source>
        <dbReference type="EMBL" id="TDG50604.1"/>
    </source>
</evidence>
<dbReference type="CDD" id="cd05799">
    <property type="entry name" value="PGM2"/>
    <property type="match status" value="1"/>
</dbReference>
<comment type="similarity">
    <text evidence="2">Belongs to the phosphohexose mutase family.</text>
</comment>
<keyword evidence="3" id="KW-0597">Phosphoprotein</keyword>
<protein>
    <recommendedName>
        <fullName evidence="12">Alpha-D-phosphohexomutase alpha/beta/alpha domain-containing protein</fullName>
    </recommendedName>
</protein>
<evidence type="ECO:0000256" key="6">
    <source>
        <dbReference type="ARBA" id="ARBA00023235"/>
    </source>
</evidence>
<accession>A0A484BPK1</accession>
<dbReference type="SUPFAM" id="SSF55957">
    <property type="entry name" value="Phosphoglucomutase, C-terminal domain"/>
    <property type="match status" value="1"/>
</dbReference>
<dbReference type="GO" id="GO:0000287">
    <property type="term" value="F:magnesium ion binding"/>
    <property type="evidence" value="ECO:0007669"/>
    <property type="project" value="InterPro"/>
</dbReference>
<keyword evidence="4" id="KW-0479">Metal-binding</keyword>
<dbReference type="EMBL" id="LSRL02000014">
    <property type="protein sequence ID" value="TDG50604.1"/>
    <property type="molecule type" value="Genomic_DNA"/>
</dbReference>
<dbReference type="InterPro" id="IPR005846">
    <property type="entry name" value="A-D-PHexomutase_a/b/a-III"/>
</dbReference>
<dbReference type="PANTHER" id="PTHR45745:SF1">
    <property type="entry name" value="PHOSPHOGLUCOMUTASE 2B-RELATED"/>
    <property type="match status" value="1"/>
</dbReference>
<dbReference type="Proteomes" id="UP000295192">
    <property type="component" value="Unassembled WGS sequence"/>
</dbReference>
<evidence type="ECO:0000256" key="1">
    <source>
        <dbReference type="ARBA" id="ARBA00001946"/>
    </source>
</evidence>
<dbReference type="InterPro" id="IPR036900">
    <property type="entry name" value="A-D-PHexomutase_C_sf"/>
</dbReference>
<keyword evidence="5" id="KW-0460">Magnesium</keyword>
<keyword evidence="11" id="KW-1185">Reference proteome</keyword>
<evidence type="ECO:0000259" key="8">
    <source>
        <dbReference type="Pfam" id="PF02879"/>
    </source>
</evidence>
<evidence type="ECO:0000256" key="5">
    <source>
        <dbReference type="ARBA" id="ARBA00022842"/>
    </source>
</evidence>
<dbReference type="InterPro" id="IPR016055">
    <property type="entry name" value="A-D-PHexomutase_a/b/a-I/II/III"/>
</dbReference>
<dbReference type="InterPro" id="IPR005844">
    <property type="entry name" value="A-D-PHexomutase_a/b/a-I"/>
</dbReference>
<sequence>MLAPNIPTTGAELLETLQLSGQQDLDLQIKNWILWDRNAATVQQVVDAIKDKDWDALRARLCRRCGFGTGGIRSGMRAGFDSINDLVTIQMAQGLANYLVEMHPNVKKRETQGVIVGHDARYNGKRFSQLIAAVLLNQNFRVYLFNRMVPTPFVAFGVVHLKCLAGVAITASHNPKTDNGFKIYFDNGAPILTPHDKNLQAAMLKHQEPLASSWDLSILDDNPLLFDPFREVYSAYFEQLKTQLPFSFIETNECSQLRFIYTPLHGVGFHYVREAFYQARLKPVIPVLQQKDPDPEFPTLHFPSPLEGLGCLNLAIKKAEEEHCTIILSNDPDVDRLGVAELDPKGRWKKFNGNELGALLGWWALENYKTRTPKPNVSNCVMISTVGSSKILAAMARAEGFTFVETLVGFKWMANKALELAAIGKTVLLAFEEPIGFMFNVKVPDKDGISAAVQVATMACYLRSTRNVTLIEKLREIYDTYGYHATIVSALHYSNVDEVTAICNRMRSHEDNTMGTYPKCILNGEFEVRYVRDLTLGLDTSFPDLKPRLMISASRQLLTFTFNNGMVITFRTSSSEPKLRYYAEMFGLPEEKDWDELQDTLQRMVDAVITEFVMPP</sequence>
<name>A0A484BPK1_DRONA</name>
<dbReference type="GO" id="GO:0008973">
    <property type="term" value="F:phosphopentomutase activity"/>
    <property type="evidence" value="ECO:0007669"/>
    <property type="project" value="TreeGrafter"/>
</dbReference>
<feature type="domain" description="Alpha-D-phosphohexomutase alpha/beta/alpha" evidence="8">
    <location>
        <begin position="235"/>
        <end position="345"/>
    </location>
</feature>
<dbReference type="GO" id="GO:0006166">
    <property type="term" value="P:purine ribonucleoside salvage"/>
    <property type="evidence" value="ECO:0007669"/>
    <property type="project" value="TreeGrafter"/>
</dbReference>
<dbReference type="Gene3D" id="3.40.120.10">
    <property type="entry name" value="Alpha-D-Glucose-1,6-Bisphosphate, subunit A, domain 3"/>
    <property type="match status" value="3"/>
</dbReference>
<reference evidence="10 11" key="1">
    <citation type="journal article" date="2019" name="J. Hered.">
        <title>An Improved Genome Assembly for Drosophila navojoa, the Basal Species in the mojavensis Cluster.</title>
        <authorList>
            <person name="Vanderlinde T."/>
            <person name="Dupim E.G."/>
            <person name="Nazario-Yepiz N.O."/>
            <person name="Carvalho A.B."/>
        </authorList>
    </citation>
    <scope>NUCLEOTIDE SEQUENCE [LARGE SCALE GENOMIC DNA]</scope>
    <source>
        <strain evidence="10">Navoj_Jal97</strain>
        <tissue evidence="10">Whole organism</tissue>
    </source>
</reference>
<comment type="caution">
    <text evidence="10">The sequence shown here is derived from an EMBL/GenBank/DDBJ whole genome shotgun (WGS) entry which is preliminary data.</text>
</comment>
<evidence type="ECO:0000259" key="9">
    <source>
        <dbReference type="Pfam" id="PF02880"/>
    </source>
</evidence>
<dbReference type="OMA" id="CFGYMFG"/>
<keyword evidence="6" id="KW-0413">Isomerase</keyword>
<feature type="domain" description="Alpha-D-phosphohexomutase alpha/beta/alpha" evidence="9">
    <location>
        <begin position="352"/>
        <end position="479"/>
    </location>
</feature>
<feature type="domain" description="Alpha-D-phosphohexomutase alpha/beta/alpha" evidence="7">
    <location>
        <begin position="67"/>
        <end position="207"/>
    </location>
</feature>
<evidence type="ECO:0000259" key="7">
    <source>
        <dbReference type="Pfam" id="PF02878"/>
    </source>
</evidence>
<dbReference type="PANTHER" id="PTHR45745">
    <property type="entry name" value="PHOSPHOMANNOMUTASE 45A"/>
    <property type="match status" value="1"/>
</dbReference>
<dbReference type="SUPFAM" id="SSF53738">
    <property type="entry name" value="Phosphoglucomutase, first 3 domains"/>
    <property type="match status" value="3"/>
</dbReference>
<dbReference type="OrthoDB" id="8300170at2759"/>
<comment type="cofactor">
    <cofactor evidence="1">
        <name>Mg(2+)</name>
        <dbReference type="ChEBI" id="CHEBI:18420"/>
    </cofactor>
</comment>
<evidence type="ECO:0000256" key="3">
    <source>
        <dbReference type="ARBA" id="ARBA00022553"/>
    </source>
</evidence>
<dbReference type="Pfam" id="PF02879">
    <property type="entry name" value="PGM_PMM_II"/>
    <property type="match status" value="1"/>
</dbReference>
<organism evidence="10 11">
    <name type="scientific">Drosophila navojoa</name>
    <name type="common">Fruit fly</name>
    <dbReference type="NCBI Taxonomy" id="7232"/>
    <lineage>
        <taxon>Eukaryota</taxon>
        <taxon>Metazoa</taxon>
        <taxon>Ecdysozoa</taxon>
        <taxon>Arthropoda</taxon>
        <taxon>Hexapoda</taxon>
        <taxon>Insecta</taxon>
        <taxon>Pterygota</taxon>
        <taxon>Neoptera</taxon>
        <taxon>Endopterygota</taxon>
        <taxon>Diptera</taxon>
        <taxon>Brachycera</taxon>
        <taxon>Muscomorpha</taxon>
        <taxon>Ephydroidea</taxon>
        <taxon>Drosophilidae</taxon>
        <taxon>Drosophila</taxon>
    </lineage>
</organism>
<proteinExistence type="inferred from homology"/>
<gene>
    <name evidence="10" type="ORF">AWZ03_002908</name>
</gene>